<dbReference type="EnsemblMetazoa" id="GAUT026171-RA">
    <property type="protein sequence ID" value="GAUT026171-PA"/>
    <property type="gene ID" value="GAUT026171"/>
</dbReference>
<dbReference type="InterPro" id="IPR012883">
    <property type="entry name" value="ERp29_N"/>
</dbReference>
<dbReference type="InterPro" id="IPR036356">
    <property type="entry name" value="ERp29_C_sf"/>
</dbReference>
<reference evidence="6" key="1">
    <citation type="submission" date="2020-05" db="UniProtKB">
        <authorList>
            <consortium name="EnsemblMetazoa"/>
        </authorList>
    </citation>
    <scope>IDENTIFICATION</scope>
    <source>
        <strain evidence="6">TTRI</strain>
    </source>
</reference>
<dbReference type="GO" id="GO:0005788">
    <property type="term" value="C:endoplasmic reticulum lumen"/>
    <property type="evidence" value="ECO:0007669"/>
    <property type="project" value="InterPro"/>
</dbReference>
<dbReference type="Gene3D" id="1.20.1150.12">
    <property type="entry name" value="Endoplasmic reticulum resident protein 29, C-terminal domain"/>
    <property type="match status" value="1"/>
</dbReference>
<evidence type="ECO:0000313" key="7">
    <source>
        <dbReference type="Proteomes" id="UP000078200"/>
    </source>
</evidence>
<evidence type="ECO:0008006" key="8">
    <source>
        <dbReference type="Google" id="ProtNLM"/>
    </source>
</evidence>
<dbReference type="AlphaFoldDB" id="A0A1A9V529"/>
<feature type="coiled-coil region" evidence="2">
    <location>
        <begin position="147"/>
        <end position="193"/>
    </location>
</feature>
<dbReference type="VEuPathDB" id="VectorBase:GAUT026171"/>
<dbReference type="GO" id="GO:0009306">
    <property type="term" value="P:protein secretion"/>
    <property type="evidence" value="ECO:0007669"/>
    <property type="project" value="InterPro"/>
</dbReference>
<name>A0A1A9V529_GLOAU</name>
<protein>
    <recommendedName>
        <fullName evidence="8">Protein windbeutel</fullName>
    </recommendedName>
</protein>
<accession>A0A1A9V529</accession>
<dbReference type="InterPro" id="IPR016855">
    <property type="entry name" value="ERp29"/>
</dbReference>
<dbReference type="STRING" id="7395.A0A1A9V529"/>
<sequence>MSTLLCFFFIFIALPYHVVMSSSCMGCVDLDELNFDKTIQRFPYALVKFDIAFPYGDKHEAFASFSKAAHAVTDDLLIATVGIKDYGDRDNVKLGERYKVDDKNYPAILLFHKDDEHNYVQFPSYLDITEDNLKSFVNSHTELYIGREGCSRELNDLAKNFANLSEEDQRKRLKEAEELQEKLTNELDKQNANIYKIYMEKIQSKGYSFVEDETKRLARLKAGKVTDLKRSELVIKLNILEAFHVNKLTKEEL</sequence>
<evidence type="ECO:0000256" key="2">
    <source>
        <dbReference type="SAM" id="Coils"/>
    </source>
</evidence>
<proteinExistence type="predicted"/>
<dbReference type="Pfam" id="PF07749">
    <property type="entry name" value="ERp29"/>
    <property type="match status" value="1"/>
</dbReference>
<dbReference type="SUPFAM" id="SSF52833">
    <property type="entry name" value="Thioredoxin-like"/>
    <property type="match status" value="1"/>
</dbReference>
<evidence type="ECO:0000313" key="6">
    <source>
        <dbReference type="EnsemblMetazoa" id="GAUT026171-PA"/>
    </source>
</evidence>
<dbReference type="InterPro" id="IPR011679">
    <property type="entry name" value="ERp29_C"/>
</dbReference>
<keyword evidence="1" id="KW-0256">Endoplasmic reticulum</keyword>
<dbReference type="CDD" id="cd00238">
    <property type="entry name" value="ERp29c"/>
    <property type="match status" value="1"/>
</dbReference>
<keyword evidence="3" id="KW-0732">Signal</keyword>
<evidence type="ECO:0000259" key="5">
    <source>
        <dbReference type="Pfam" id="PF07912"/>
    </source>
</evidence>
<dbReference type="Pfam" id="PF07912">
    <property type="entry name" value="ERp29_N"/>
    <property type="match status" value="1"/>
</dbReference>
<keyword evidence="7" id="KW-1185">Reference proteome</keyword>
<evidence type="ECO:0000259" key="4">
    <source>
        <dbReference type="Pfam" id="PF07749"/>
    </source>
</evidence>
<dbReference type="PANTHER" id="PTHR12211:SF0">
    <property type="entry name" value="ENDOPLASMIC RETICULUM RESIDENT PROTEIN 29"/>
    <property type="match status" value="1"/>
</dbReference>
<feature type="chain" id="PRO_5008399100" description="Protein windbeutel" evidence="3">
    <location>
        <begin position="22"/>
        <end position="253"/>
    </location>
</feature>
<dbReference type="PANTHER" id="PTHR12211">
    <property type="entry name" value="ENDOPLASMIC RETICULUM PROTEIN ERP29"/>
    <property type="match status" value="1"/>
</dbReference>
<dbReference type="Gene3D" id="3.40.30.10">
    <property type="entry name" value="Glutaredoxin"/>
    <property type="match status" value="1"/>
</dbReference>
<keyword evidence="2" id="KW-0175">Coiled coil</keyword>
<dbReference type="InterPro" id="IPR036249">
    <property type="entry name" value="Thioredoxin-like_sf"/>
</dbReference>
<evidence type="ECO:0000256" key="1">
    <source>
        <dbReference type="ARBA" id="ARBA00022824"/>
    </source>
</evidence>
<organism evidence="6 7">
    <name type="scientific">Glossina austeni</name>
    <name type="common">Savannah tsetse fly</name>
    <dbReference type="NCBI Taxonomy" id="7395"/>
    <lineage>
        <taxon>Eukaryota</taxon>
        <taxon>Metazoa</taxon>
        <taxon>Ecdysozoa</taxon>
        <taxon>Arthropoda</taxon>
        <taxon>Hexapoda</taxon>
        <taxon>Insecta</taxon>
        <taxon>Pterygota</taxon>
        <taxon>Neoptera</taxon>
        <taxon>Endopterygota</taxon>
        <taxon>Diptera</taxon>
        <taxon>Brachycera</taxon>
        <taxon>Muscomorpha</taxon>
        <taxon>Hippoboscoidea</taxon>
        <taxon>Glossinidae</taxon>
        <taxon>Glossina</taxon>
    </lineage>
</organism>
<dbReference type="Proteomes" id="UP000078200">
    <property type="component" value="Unassembled WGS sequence"/>
</dbReference>
<feature type="signal peptide" evidence="3">
    <location>
        <begin position="1"/>
        <end position="21"/>
    </location>
</feature>
<feature type="domain" description="Endoplasmic reticulum resident protein 29 C-terminal" evidence="4">
    <location>
        <begin position="149"/>
        <end position="243"/>
    </location>
</feature>
<feature type="domain" description="ERp29 N-terminal" evidence="5">
    <location>
        <begin position="23"/>
        <end position="147"/>
    </location>
</feature>
<dbReference type="SUPFAM" id="SSF47933">
    <property type="entry name" value="ERP29 C domain-like"/>
    <property type="match status" value="1"/>
</dbReference>
<evidence type="ECO:0000256" key="3">
    <source>
        <dbReference type="SAM" id="SignalP"/>
    </source>
</evidence>